<dbReference type="SUPFAM" id="SSF51126">
    <property type="entry name" value="Pectin lyase-like"/>
    <property type="match status" value="1"/>
</dbReference>
<dbReference type="RefSeq" id="WP_078931911.1">
    <property type="nucleotide sequence ID" value="NZ_FUXC01000025.1"/>
</dbReference>
<dbReference type="AlphaFoldDB" id="A0A1T4R288"/>
<organism evidence="4 5">
    <name type="scientific">Treponema berlinense</name>
    <dbReference type="NCBI Taxonomy" id="225004"/>
    <lineage>
        <taxon>Bacteria</taxon>
        <taxon>Pseudomonadati</taxon>
        <taxon>Spirochaetota</taxon>
        <taxon>Spirochaetia</taxon>
        <taxon>Spirochaetales</taxon>
        <taxon>Treponemataceae</taxon>
        <taxon>Treponema</taxon>
    </lineage>
</organism>
<dbReference type="InterPro" id="IPR011050">
    <property type="entry name" value="Pectin_lyase_fold/virulence"/>
</dbReference>
<dbReference type="GO" id="GO:0052689">
    <property type="term" value="F:carboxylic ester hydrolase activity"/>
    <property type="evidence" value="ECO:0007669"/>
    <property type="project" value="TreeGrafter"/>
</dbReference>
<accession>A0A1T4R288</accession>
<dbReference type="PANTHER" id="PTHR31321:SF57">
    <property type="entry name" value="PECTINESTERASE 53-RELATED"/>
    <property type="match status" value="1"/>
</dbReference>
<feature type="domain" description="BIG2" evidence="3">
    <location>
        <begin position="916"/>
        <end position="995"/>
    </location>
</feature>
<feature type="domain" description="BIG2" evidence="3">
    <location>
        <begin position="423"/>
        <end position="500"/>
    </location>
</feature>
<dbReference type="SUPFAM" id="SSF49373">
    <property type="entry name" value="Invasin/intimin cell-adhesion fragments"/>
    <property type="match status" value="2"/>
</dbReference>
<dbReference type="InterPro" id="IPR012334">
    <property type="entry name" value="Pectin_lyas_fold"/>
</dbReference>
<dbReference type="Gene3D" id="2.160.20.10">
    <property type="entry name" value="Single-stranded right-handed beta-helix, Pectin lyase-like"/>
    <property type="match status" value="1"/>
</dbReference>
<evidence type="ECO:0000256" key="2">
    <source>
        <dbReference type="SAM" id="SignalP"/>
    </source>
</evidence>
<feature type="region of interest" description="Disordered" evidence="1">
    <location>
        <begin position="25"/>
        <end position="50"/>
    </location>
</feature>
<dbReference type="SMART" id="SM00635">
    <property type="entry name" value="BID_2"/>
    <property type="match status" value="2"/>
</dbReference>
<dbReference type="PROSITE" id="PS51257">
    <property type="entry name" value="PROKAR_LIPOPROTEIN"/>
    <property type="match status" value="1"/>
</dbReference>
<feature type="signal peptide" evidence="2">
    <location>
        <begin position="1"/>
        <end position="22"/>
    </location>
</feature>
<evidence type="ECO:0000259" key="3">
    <source>
        <dbReference type="SMART" id="SM00635"/>
    </source>
</evidence>
<dbReference type="InterPro" id="IPR003343">
    <property type="entry name" value="Big_2"/>
</dbReference>
<sequence>MKKLWKAFAVCCAIAMLGSAFTACKSDDDDDDDDEKRQETPSTPDVPSAPIISVTAPEAAGSVTLSDDANPAANLYEGKSVQQALEKLMTDNLTGSYTIKVAPGTYKELLFYTGSASIRIEGTGTAEYGTDVLIVESNSGNSNAMASLGEAHGVTNGYFRGSTRFDGTCNLVLKNVTIQNSYSRSANDGKDTQAEALVFSSTGNLVAYNSTFLSHQDTLYLGQKGGRMWFYKDYIAGDVDFIWGYMDVALFEECTIYCRGDETDKSYIFASRAMAEDDANKGIVLLNNRIELPAGVNLWYGRNSGSDTTAAILNSTITGSGTLKSELYQSAPGKFVKDAAGDLAIGYKDYNNTLNGVLVDGSGRLANCGELSERVAKREYNGRYVILNRGYSEEDEKYKTVAAAKIWDISAYEEEFGATEDKSSENIYVDPVYVKNMIGGATVQLEPSSDVADLTYTYVSSNPDIATVSETGLVTAIENKTGTSVITVTASNGKTDTMTVSVIPVAIPVTEMALKIEGESIPRYGIATAKISFTPAEATYQNCTLTSDNPKVKFYDPTAMALNESVDVTGVGGSAEIFVWFGDDVSGATITAASTAEDSNTVKATATASTAAGKVTWSSQAGSYRVKTDIQSGKYGIFDGLVIDSLAANSQLITANGKMSLKTADRMQTRNVILYIPVEGASTVAINLSQESTGCSYHVGENLFTSTDNIVFTYNYDGSKTGIVLGSEIAGLGAAQAIVGKEIENNGKYLRVDVVKDSADVYLTSIDVTKTGEFTANWDIVEQTGAEGDYNFGSADSVDASNNYASTDGFVTGTGITADGKGHGYAVAADSTIKIKVDGMAQIDILGCAYGDGAPFKATAGETVLADVASCKPSTDGGIGATFYYTTAKEADIVITFSGAGWVHGVKVTKLDSWNSVTGIVVTAADGATSVNTNDTLQLTATITPENATSKTVKWSSGDETIATINGKGVVTGVAAGSVTITATATDGSGITGTINIDVVAGGLQAGDSYIWDDADFTADDTLNGKAGTWKTLYIDATSGKFADNGSTWIQCNTGTIVYVPVIADAKIIVEGYQAGYTLTGGESTALTDNGDKTYTYNFVFATDAVTVEGQEGKFAKITMGSNGYWGDIKRLYNKVWDDADFTADDTLNGKAGTWKTLYIDATSGKFADNGSTWIQCNTGTIVYVPVIADAKIIVEGYQAGYTLTGGESTALTDNGDKTYTYNFVFVTDAVTVEGQEGKFAKITMGSNGYWGDITLNY</sequence>
<keyword evidence="5" id="KW-1185">Reference proteome</keyword>
<dbReference type="PANTHER" id="PTHR31321">
    <property type="entry name" value="ACYL-COA THIOESTER HYDROLASE YBHC-RELATED"/>
    <property type="match status" value="1"/>
</dbReference>
<evidence type="ECO:0000313" key="5">
    <source>
        <dbReference type="Proteomes" id="UP000190395"/>
    </source>
</evidence>
<name>A0A1T4R288_9SPIR</name>
<evidence type="ECO:0000313" key="4">
    <source>
        <dbReference type="EMBL" id="SKA10162.1"/>
    </source>
</evidence>
<dbReference type="Pfam" id="PF02368">
    <property type="entry name" value="Big_2"/>
    <property type="match status" value="2"/>
</dbReference>
<gene>
    <name evidence="4" type="ORF">SAMN02745152_02207</name>
</gene>
<proteinExistence type="predicted"/>
<dbReference type="GeneID" id="303368404"/>
<protein>
    <submittedName>
        <fullName evidence="4">Ig-like domain (Group 2)</fullName>
    </submittedName>
</protein>
<reference evidence="4 5" key="1">
    <citation type="submission" date="2017-02" db="EMBL/GenBank/DDBJ databases">
        <authorList>
            <person name="Peterson S.W."/>
        </authorList>
    </citation>
    <scope>NUCLEOTIDE SEQUENCE [LARGE SCALE GENOMIC DNA]</scope>
    <source>
        <strain evidence="4 5">ATCC BAA-909</strain>
    </source>
</reference>
<dbReference type="EMBL" id="FUXC01000025">
    <property type="protein sequence ID" value="SKA10162.1"/>
    <property type="molecule type" value="Genomic_DNA"/>
</dbReference>
<keyword evidence="2" id="KW-0732">Signal</keyword>
<dbReference type="Proteomes" id="UP000190395">
    <property type="component" value="Unassembled WGS sequence"/>
</dbReference>
<dbReference type="GO" id="GO:0009279">
    <property type="term" value="C:cell outer membrane"/>
    <property type="evidence" value="ECO:0007669"/>
    <property type="project" value="TreeGrafter"/>
</dbReference>
<evidence type="ECO:0000256" key="1">
    <source>
        <dbReference type="SAM" id="MobiDB-lite"/>
    </source>
</evidence>
<dbReference type="InterPro" id="IPR008964">
    <property type="entry name" value="Invasin/intimin_cell_adhesion"/>
</dbReference>
<dbReference type="OrthoDB" id="9804686at2"/>
<dbReference type="Gene3D" id="2.60.40.1080">
    <property type="match status" value="2"/>
</dbReference>
<dbReference type="STRING" id="225004.SAMN02745152_02207"/>
<feature type="chain" id="PRO_5012436723" evidence="2">
    <location>
        <begin position="23"/>
        <end position="1258"/>
    </location>
</feature>